<comment type="caution">
    <text evidence="2">The sequence shown here is derived from an EMBL/GenBank/DDBJ whole genome shotgun (WGS) entry which is preliminary data.</text>
</comment>
<dbReference type="InterPro" id="IPR036322">
    <property type="entry name" value="WD40_repeat_dom_sf"/>
</dbReference>
<accession>A0A8H3EU23</accession>
<dbReference type="SUPFAM" id="SSF50978">
    <property type="entry name" value="WD40 repeat-like"/>
    <property type="match status" value="1"/>
</dbReference>
<sequence>MSRTLPSPSTPVPRLLASTGNDYNRTKRRGNSHSSIPSDSDREDLPVPEILHTDSPNAGNFRHLLWSSDGTSLITTSADNTLRTFILPPDLLESPSSEEPYADRPASHHLGPYSSHLHPSPIYSSALSPYYTLALPETTLILTSPSSLPIRLLSPFAPGIIATYPLVDPSTERWIAPHSILFSIPYSNHAPNTGESVPENSLHFLAGSRNQISLFDVSRNGSGPMTTLATASGNRKARRGGSFAMAGIVSCMSMSCEGILAAATFSRGVGLYDAHGMGDTIGTWSLNNGEEGAGVTSVHWSKCGRYLVVAERGSNGMGVWDIRGTGRRLAWLNGRNALTMQRLGIALGNDWQGSYGQEHVYAGGTDGHVQVWNDVGQKEGQLESDWCWRAHEDAVTGIGIHACGNVVATCSGSRHDVNNEQVSGDESPSKSENGAMCSPPGEGHYTAIDNSIQVWGLEDSTTANNERMA</sequence>
<evidence type="ECO:0000256" key="1">
    <source>
        <dbReference type="SAM" id="MobiDB-lite"/>
    </source>
</evidence>
<dbReference type="OrthoDB" id="239865at2759"/>
<evidence type="ECO:0000313" key="2">
    <source>
        <dbReference type="EMBL" id="CAF9911703.1"/>
    </source>
</evidence>
<dbReference type="AlphaFoldDB" id="A0A8H3EU23"/>
<organism evidence="2 3">
    <name type="scientific">Gomphillus americanus</name>
    <dbReference type="NCBI Taxonomy" id="1940652"/>
    <lineage>
        <taxon>Eukaryota</taxon>
        <taxon>Fungi</taxon>
        <taxon>Dikarya</taxon>
        <taxon>Ascomycota</taxon>
        <taxon>Pezizomycotina</taxon>
        <taxon>Lecanoromycetes</taxon>
        <taxon>OSLEUM clade</taxon>
        <taxon>Ostropomycetidae</taxon>
        <taxon>Ostropales</taxon>
        <taxon>Graphidaceae</taxon>
        <taxon>Gomphilloideae</taxon>
        <taxon>Gomphillus</taxon>
    </lineage>
</organism>
<dbReference type="SMART" id="SM00320">
    <property type="entry name" value="WD40"/>
    <property type="match status" value="5"/>
</dbReference>
<keyword evidence="3" id="KW-1185">Reference proteome</keyword>
<dbReference type="InterPro" id="IPR051150">
    <property type="entry name" value="SWT21/TCAB1_mRNA_Telomere"/>
</dbReference>
<dbReference type="Pfam" id="PF00400">
    <property type="entry name" value="WD40"/>
    <property type="match status" value="1"/>
</dbReference>
<dbReference type="Gene3D" id="2.130.10.10">
    <property type="entry name" value="YVTN repeat-like/Quinoprotein amine dehydrogenase"/>
    <property type="match status" value="2"/>
</dbReference>
<feature type="region of interest" description="Disordered" evidence="1">
    <location>
        <begin position="417"/>
        <end position="443"/>
    </location>
</feature>
<feature type="region of interest" description="Disordered" evidence="1">
    <location>
        <begin position="1"/>
        <end position="54"/>
    </location>
</feature>
<feature type="compositionally biased region" description="Polar residues" evidence="1">
    <location>
        <begin position="419"/>
        <end position="432"/>
    </location>
</feature>
<gene>
    <name evidence="2" type="ORF">GOMPHAMPRED_007497</name>
</gene>
<name>A0A8H3EU23_9LECA</name>
<dbReference type="PANTHER" id="PTHR13211">
    <property type="entry name" value="TELOMERASE CAJAL BODY PROTEIN 1"/>
    <property type="match status" value="1"/>
</dbReference>
<reference evidence="2" key="1">
    <citation type="submission" date="2021-03" db="EMBL/GenBank/DDBJ databases">
        <authorList>
            <person name="Tagirdzhanova G."/>
        </authorList>
    </citation>
    <scope>NUCLEOTIDE SEQUENCE</scope>
</reference>
<dbReference type="Proteomes" id="UP000664169">
    <property type="component" value="Unassembled WGS sequence"/>
</dbReference>
<dbReference type="PANTHER" id="PTHR13211:SF0">
    <property type="entry name" value="TELOMERASE CAJAL BODY PROTEIN 1"/>
    <property type="match status" value="1"/>
</dbReference>
<dbReference type="InterPro" id="IPR001680">
    <property type="entry name" value="WD40_rpt"/>
</dbReference>
<protein>
    <submittedName>
        <fullName evidence="2">Uncharacterized protein</fullName>
    </submittedName>
</protein>
<dbReference type="InterPro" id="IPR015943">
    <property type="entry name" value="WD40/YVTN_repeat-like_dom_sf"/>
</dbReference>
<evidence type="ECO:0000313" key="3">
    <source>
        <dbReference type="Proteomes" id="UP000664169"/>
    </source>
</evidence>
<proteinExistence type="predicted"/>
<dbReference type="EMBL" id="CAJPDQ010000006">
    <property type="protein sequence ID" value="CAF9911703.1"/>
    <property type="molecule type" value="Genomic_DNA"/>
</dbReference>